<reference evidence="2 3" key="1">
    <citation type="submission" date="2012-12" db="EMBL/GenBank/DDBJ databases">
        <title>The Genome Sequence of Bacillus cereus VD196.</title>
        <authorList>
            <consortium name="The Broad Institute Genome Sequencing Platform"/>
            <consortium name="The Broad Institute Genome Sequencing Center for Infectious Disease"/>
            <person name="Feldgarden M."/>
            <person name="Van der Auwera G.A."/>
            <person name="Mahillon J."/>
            <person name="Duprez V."/>
            <person name="Timmery S."/>
            <person name="Mattelet C."/>
            <person name="Dierick K."/>
            <person name="Sun M."/>
            <person name="Yu Z."/>
            <person name="Zhu L."/>
            <person name="Hu X."/>
            <person name="Shank E.B."/>
            <person name="Swiecicka I."/>
            <person name="Hansen B.M."/>
            <person name="Andrup L."/>
            <person name="Walker B."/>
            <person name="Young S.K."/>
            <person name="Zeng Q."/>
            <person name="Gargeya S."/>
            <person name="Fitzgerald M."/>
            <person name="Haas B."/>
            <person name="Abouelleil A."/>
            <person name="Alvarado L."/>
            <person name="Arachchi H.M."/>
            <person name="Berlin A.M."/>
            <person name="Chapman S.B."/>
            <person name="Dewar J."/>
            <person name="Goldberg J."/>
            <person name="Griggs A."/>
            <person name="Gujja S."/>
            <person name="Hansen M."/>
            <person name="Howarth C."/>
            <person name="Imamovic A."/>
            <person name="Larimer J."/>
            <person name="McCowan C."/>
            <person name="Murphy C."/>
            <person name="Neiman D."/>
            <person name="Pearson M."/>
            <person name="Priest M."/>
            <person name="Roberts A."/>
            <person name="Saif S."/>
            <person name="Shea T."/>
            <person name="Sisk P."/>
            <person name="Sykes S."/>
            <person name="Wortman J."/>
            <person name="Nusbaum C."/>
            <person name="Birren B."/>
        </authorList>
    </citation>
    <scope>NUCLEOTIDE SEQUENCE [LARGE SCALE GENOMIC DNA]</scope>
    <source>
        <strain evidence="2 3">VD196</strain>
    </source>
</reference>
<evidence type="ECO:0000256" key="1">
    <source>
        <dbReference type="SAM" id="MobiDB-lite"/>
    </source>
</evidence>
<gene>
    <name evidence="2" type="ORF">IKE_05138</name>
</gene>
<comment type="caution">
    <text evidence="2">The sequence shown here is derived from an EMBL/GenBank/DDBJ whole genome shotgun (WGS) entry which is preliminary data.</text>
</comment>
<dbReference type="RefSeq" id="WP_000677275.1">
    <property type="nucleotide sequence ID" value="NZ_KB976267.1"/>
</dbReference>
<sequence length="56" mass="6829">MKGLKDQLREWKKKSKQGKKKNKKKSKEKLSTREIEDLMGMHRPCYERRRGAIRQK</sequence>
<feature type="compositionally biased region" description="Basic and acidic residues" evidence="1">
    <location>
        <begin position="28"/>
        <end position="43"/>
    </location>
</feature>
<evidence type="ECO:0000313" key="3">
    <source>
        <dbReference type="Proteomes" id="UP000014023"/>
    </source>
</evidence>
<dbReference type="Proteomes" id="UP000014023">
    <property type="component" value="Unassembled WGS sequence"/>
</dbReference>
<organism evidence="2 3">
    <name type="scientific">Bacillus cereus VD196</name>
    <dbReference type="NCBI Taxonomy" id="1053243"/>
    <lineage>
        <taxon>Bacteria</taxon>
        <taxon>Bacillati</taxon>
        <taxon>Bacillota</taxon>
        <taxon>Bacilli</taxon>
        <taxon>Bacillales</taxon>
        <taxon>Bacillaceae</taxon>
        <taxon>Bacillus</taxon>
        <taxon>Bacillus cereus group</taxon>
    </lineage>
</organism>
<name>A0A9W5Q0T8_BACCE</name>
<evidence type="ECO:0000313" key="2">
    <source>
        <dbReference type="EMBL" id="EOO64261.1"/>
    </source>
</evidence>
<protein>
    <submittedName>
        <fullName evidence="2">Phage protein</fullName>
    </submittedName>
</protein>
<feature type="region of interest" description="Disordered" evidence="1">
    <location>
        <begin position="1"/>
        <end position="43"/>
    </location>
</feature>
<dbReference type="AlphaFoldDB" id="A0A9W5Q0T8"/>
<feature type="compositionally biased region" description="Basic and acidic residues" evidence="1">
    <location>
        <begin position="1"/>
        <end position="10"/>
    </location>
</feature>
<feature type="compositionally biased region" description="Basic residues" evidence="1">
    <location>
        <begin position="11"/>
        <end position="27"/>
    </location>
</feature>
<proteinExistence type="predicted"/>
<accession>A0A9W5Q0T8</accession>
<dbReference type="EMBL" id="AHFL01000034">
    <property type="protein sequence ID" value="EOO64261.1"/>
    <property type="molecule type" value="Genomic_DNA"/>
</dbReference>